<dbReference type="GO" id="GO:0016747">
    <property type="term" value="F:acyltransferase activity, transferring groups other than amino-acyl groups"/>
    <property type="evidence" value="ECO:0007669"/>
    <property type="project" value="TreeGrafter"/>
</dbReference>
<dbReference type="Proteomes" id="UP000663889">
    <property type="component" value="Unassembled WGS sequence"/>
</dbReference>
<reference evidence="2" key="1">
    <citation type="submission" date="2021-02" db="EMBL/GenBank/DDBJ databases">
        <authorList>
            <person name="Nowell W R."/>
        </authorList>
    </citation>
    <scope>NUCLEOTIDE SEQUENCE</scope>
</reference>
<dbReference type="AlphaFoldDB" id="A0A815KC73"/>
<gene>
    <name evidence="5" type="ORF">FNK824_LOCUS26535</name>
    <name evidence="6" type="ORF">JBS370_LOCUS29637</name>
    <name evidence="4" type="ORF">OTI717_LOCUS27625</name>
    <name evidence="1" type="ORF">RFH988_LOCUS23598</name>
    <name evidence="2" type="ORF">SEV965_LOCUS30829</name>
    <name evidence="3" type="ORF">ZHD862_LOCUS32638</name>
</gene>
<sequence length="332" mass="38195">MYSTAEEDRLSLSDIIMPYVYIRSLLVYDYHIDDLEQPFNEYLHQFCSKVFKRIVDDDCYRMGGRIVDCENGQEQKVFSRESRSNESLVKYLGNDTLDENIFPYGIVPTDLSPLIFMHQIYLQDGTLLAIGCHHYLSDGHGLSTLGQRFSRIVSMTDVLIAWLTQIISRIRHVSRQSTVKVGMAINGRTLLPDIDKNYFGDCSFYLCLSFLMSDLDDLTVDELAQRINIEKRKSMTTEYIQSALAFINKHYRSSMIHLGWQTIGGNDLSFSNWTRFPLYKCDFGRSGAKHFKLSSIQSDGLILILPTTNNNEIELYITLQTEHAQVLLSKLV</sequence>
<dbReference type="InterPro" id="IPR023213">
    <property type="entry name" value="CAT-like_dom_sf"/>
</dbReference>
<protein>
    <submittedName>
        <fullName evidence="2">Uncharacterized protein</fullName>
    </submittedName>
</protein>
<dbReference type="Proteomes" id="UP000663882">
    <property type="component" value="Unassembled WGS sequence"/>
</dbReference>
<evidence type="ECO:0000313" key="5">
    <source>
        <dbReference type="EMBL" id="CAF4011602.1"/>
    </source>
</evidence>
<dbReference type="EMBL" id="CAJNOT010003591">
    <property type="protein sequence ID" value="CAF1391379.1"/>
    <property type="molecule type" value="Genomic_DNA"/>
</dbReference>
<evidence type="ECO:0000313" key="2">
    <source>
        <dbReference type="EMBL" id="CAF1389162.1"/>
    </source>
</evidence>
<proteinExistence type="predicted"/>
<evidence type="ECO:0000313" key="7">
    <source>
        <dbReference type="Proteomes" id="UP000663889"/>
    </source>
</evidence>
<dbReference type="PANTHER" id="PTHR31642:SF328">
    <property type="entry name" value="BAHD FAMILY ACYLTRANSFERASE"/>
    <property type="match status" value="1"/>
</dbReference>
<evidence type="ECO:0000313" key="3">
    <source>
        <dbReference type="EMBL" id="CAF1391379.1"/>
    </source>
</evidence>
<dbReference type="Pfam" id="PF02458">
    <property type="entry name" value="Transferase"/>
    <property type="match status" value="1"/>
</dbReference>
<evidence type="ECO:0000313" key="4">
    <source>
        <dbReference type="EMBL" id="CAF3974739.1"/>
    </source>
</evidence>
<dbReference type="Proteomes" id="UP000663823">
    <property type="component" value="Unassembled WGS sequence"/>
</dbReference>
<organism evidence="2 7">
    <name type="scientific">Rotaria sordida</name>
    <dbReference type="NCBI Taxonomy" id="392033"/>
    <lineage>
        <taxon>Eukaryota</taxon>
        <taxon>Metazoa</taxon>
        <taxon>Spiralia</taxon>
        <taxon>Gnathifera</taxon>
        <taxon>Rotifera</taxon>
        <taxon>Eurotatoria</taxon>
        <taxon>Bdelloidea</taxon>
        <taxon>Philodinida</taxon>
        <taxon>Philodinidae</taxon>
        <taxon>Rotaria</taxon>
    </lineage>
</organism>
<dbReference type="EMBL" id="CAJOBD010006464">
    <property type="protein sequence ID" value="CAF4061761.1"/>
    <property type="molecule type" value="Genomic_DNA"/>
</dbReference>
<dbReference type="OrthoDB" id="10001129at2759"/>
<dbReference type="EMBL" id="CAJNOO010001649">
    <property type="protein sequence ID" value="CAF1182693.1"/>
    <property type="molecule type" value="Genomic_DNA"/>
</dbReference>
<dbReference type="Gene3D" id="3.30.559.10">
    <property type="entry name" value="Chloramphenicol acetyltransferase-like domain"/>
    <property type="match status" value="1"/>
</dbReference>
<dbReference type="Proteomes" id="UP000663874">
    <property type="component" value="Unassembled WGS sequence"/>
</dbReference>
<dbReference type="Proteomes" id="UP000663864">
    <property type="component" value="Unassembled WGS sequence"/>
</dbReference>
<dbReference type="Proteomes" id="UP000663836">
    <property type="component" value="Unassembled WGS sequence"/>
</dbReference>
<dbReference type="EMBL" id="CAJNOU010003410">
    <property type="protein sequence ID" value="CAF1389162.1"/>
    <property type="molecule type" value="Genomic_DNA"/>
</dbReference>
<accession>A0A815KC73</accession>
<dbReference type="EMBL" id="CAJOBE010006602">
    <property type="protein sequence ID" value="CAF4011602.1"/>
    <property type="molecule type" value="Genomic_DNA"/>
</dbReference>
<evidence type="ECO:0000313" key="1">
    <source>
        <dbReference type="EMBL" id="CAF1182693.1"/>
    </source>
</evidence>
<evidence type="ECO:0000313" key="6">
    <source>
        <dbReference type="EMBL" id="CAF4061761.1"/>
    </source>
</evidence>
<name>A0A815KC73_9BILA</name>
<comment type="caution">
    <text evidence="2">The sequence shown here is derived from an EMBL/GenBank/DDBJ whole genome shotgun (WGS) entry which is preliminary data.</text>
</comment>
<dbReference type="EMBL" id="CAJOAX010006244">
    <property type="protein sequence ID" value="CAF3974739.1"/>
    <property type="molecule type" value="Genomic_DNA"/>
</dbReference>
<dbReference type="PANTHER" id="PTHR31642">
    <property type="entry name" value="TRICHOTHECENE 3-O-ACETYLTRANSFERASE"/>
    <property type="match status" value="1"/>
</dbReference>
<dbReference type="InterPro" id="IPR050317">
    <property type="entry name" value="Plant_Fungal_Acyltransferase"/>
</dbReference>